<organism evidence="2 3">
    <name type="scientific">Xylona heveae (strain CBS 132557 / TC161)</name>
    <dbReference type="NCBI Taxonomy" id="1328760"/>
    <lineage>
        <taxon>Eukaryota</taxon>
        <taxon>Fungi</taxon>
        <taxon>Dikarya</taxon>
        <taxon>Ascomycota</taxon>
        <taxon>Pezizomycotina</taxon>
        <taxon>Xylonomycetes</taxon>
        <taxon>Xylonales</taxon>
        <taxon>Xylonaceae</taxon>
        <taxon>Xylona</taxon>
    </lineage>
</organism>
<accession>A0A165FRH9</accession>
<feature type="region of interest" description="Disordered" evidence="1">
    <location>
        <begin position="1"/>
        <end position="25"/>
    </location>
</feature>
<dbReference type="GeneID" id="28894604"/>
<gene>
    <name evidence="2" type="ORF">L228DRAFT_169881</name>
</gene>
<keyword evidence="3" id="KW-1185">Reference proteome</keyword>
<evidence type="ECO:0000313" key="2">
    <source>
        <dbReference type="EMBL" id="KZF21291.1"/>
    </source>
</evidence>
<dbReference type="AlphaFoldDB" id="A0A165FRH9"/>
<dbReference type="EMBL" id="KV407461">
    <property type="protein sequence ID" value="KZF21291.1"/>
    <property type="molecule type" value="Genomic_DNA"/>
</dbReference>
<proteinExistence type="predicted"/>
<protein>
    <submittedName>
        <fullName evidence="2">Uncharacterized protein</fullName>
    </submittedName>
</protein>
<reference evidence="2 3" key="1">
    <citation type="journal article" date="2016" name="Fungal Biol.">
        <title>The genome of Xylona heveae provides a window into fungal endophytism.</title>
        <authorList>
            <person name="Gazis R."/>
            <person name="Kuo A."/>
            <person name="Riley R."/>
            <person name="LaButti K."/>
            <person name="Lipzen A."/>
            <person name="Lin J."/>
            <person name="Amirebrahimi M."/>
            <person name="Hesse C.N."/>
            <person name="Spatafora J.W."/>
            <person name="Henrissat B."/>
            <person name="Hainaut M."/>
            <person name="Grigoriev I.V."/>
            <person name="Hibbett D.S."/>
        </authorList>
    </citation>
    <scope>NUCLEOTIDE SEQUENCE [LARGE SCALE GENOMIC DNA]</scope>
    <source>
        <strain evidence="2 3">TC161</strain>
    </source>
</reference>
<feature type="compositionally biased region" description="Polar residues" evidence="1">
    <location>
        <begin position="1"/>
        <end position="10"/>
    </location>
</feature>
<sequence length="71" mass="7517">MDPPATTTAGKASIHILPSSSYSRQPHQVTCQHRSVFGPPSTLNRTPTGCAAFPPTKLSSLSVPLNPEGWC</sequence>
<dbReference type="RefSeq" id="XP_018186846.1">
    <property type="nucleotide sequence ID" value="XM_018329467.1"/>
</dbReference>
<dbReference type="Proteomes" id="UP000076632">
    <property type="component" value="Unassembled WGS sequence"/>
</dbReference>
<dbReference type="InParanoid" id="A0A165FRH9"/>
<evidence type="ECO:0000313" key="3">
    <source>
        <dbReference type="Proteomes" id="UP000076632"/>
    </source>
</evidence>
<evidence type="ECO:0000256" key="1">
    <source>
        <dbReference type="SAM" id="MobiDB-lite"/>
    </source>
</evidence>
<name>A0A165FRH9_XYLHT</name>